<evidence type="ECO:0000313" key="4">
    <source>
        <dbReference type="EMBL" id="ADV84964.1"/>
    </source>
</evidence>
<feature type="domain" description="Glycosyl-hydrolase family 116 catalytic region" evidence="2">
    <location>
        <begin position="529"/>
        <end position="685"/>
    </location>
</feature>
<dbReference type="eggNOG" id="COG4354">
    <property type="taxonomic scope" value="Bacteria"/>
</dbReference>
<dbReference type="KEGG" id="tsa:AciPR4_4219"/>
<evidence type="ECO:0000259" key="2">
    <source>
        <dbReference type="Pfam" id="PF04685"/>
    </source>
</evidence>
<dbReference type="HOGENOM" id="CLU_321557_0_0_0"/>
<evidence type="ECO:0000313" key="5">
    <source>
        <dbReference type="Proteomes" id="UP000006844"/>
    </source>
</evidence>
<dbReference type="RefSeq" id="WP_013570694.1">
    <property type="nucleotide sequence ID" value="NC_014963.1"/>
</dbReference>
<feature type="chain" id="PRO_5003232455" description="Glycosyl-hydrolase family 116 catalytic region domain-containing protein" evidence="1">
    <location>
        <begin position="29"/>
        <end position="898"/>
    </location>
</feature>
<dbReference type="EMBL" id="CP002467">
    <property type="protein sequence ID" value="ADV84964.1"/>
    <property type="molecule type" value="Genomic_DNA"/>
</dbReference>
<name>E8V673_TERSS</name>
<dbReference type="InterPro" id="IPR006775">
    <property type="entry name" value="GH116_catalytic"/>
</dbReference>
<dbReference type="InterPro" id="IPR012341">
    <property type="entry name" value="6hp_glycosidase-like_sf"/>
</dbReference>
<dbReference type="GO" id="GO:0005975">
    <property type="term" value="P:carbohydrate metabolic process"/>
    <property type="evidence" value="ECO:0007669"/>
    <property type="project" value="InterPro"/>
</dbReference>
<feature type="domain" description="Glycosyl-hydrolase family 116 N-terminal" evidence="3">
    <location>
        <begin position="68"/>
        <end position="405"/>
    </location>
</feature>
<organism evidence="4 5">
    <name type="scientific">Terriglobus saanensis (strain ATCC BAA-1853 / DSM 23119 / SP1PR4)</name>
    <dbReference type="NCBI Taxonomy" id="401053"/>
    <lineage>
        <taxon>Bacteria</taxon>
        <taxon>Pseudomonadati</taxon>
        <taxon>Acidobacteriota</taxon>
        <taxon>Terriglobia</taxon>
        <taxon>Terriglobales</taxon>
        <taxon>Acidobacteriaceae</taxon>
        <taxon>Terriglobus</taxon>
    </lineage>
</organism>
<dbReference type="PROSITE" id="PS51257">
    <property type="entry name" value="PROKAR_LIPOPROTEIN"/>
    <property type="match status" value="1"/>
</dbReference>
<sequence length="898" mass="98686">MQSIFTKRIQGAEIALAMVLLLSCEAHSQAGEDYGAQQANSRFAATTDTVNTEAPNYLALHDAPGPSGVPLGGIGVGAVDLAPDGHFTRIAVNNWATDSGVARARAENPEWDAEAFLAVWEKDSSGNVAAVRLQRDRRTAYGMGAYGHSTYRGLFPTARIAFDDPSANSPHSLVSVFAYSGLAPQNVKDSSLPGFWIEVTLANSDSKPVEASVALSWPDLVGRGIYDVAPGAEKTGYDRAFDIEKLVAVPSPATQVEALQMDSLHGLRQFSTATPSIRQATFQNYINAVAILAEVPEGGSVSTNPAWSKTDADSWKSFREDGAFPSRTGTTALSQSGKLSGASVVAIKAHIAGGGKQTFRFLITWSIPTLPHASVQFGTSDYGRYFQNYFPDFQSLIHYEFSERARILRETLSWQKPILDSTLPDWLKFKLINSGYTIYTNTMLNKSGDFSVMEGGMGGLAGTMDQRLVAHPFYQKFFTQLDRAELQRFADTQDTDGGILHFDGSYFVGLADDHGHTPVPHEKMIDNTGAWVIQLAKDYQQTGDDTFIKKNADHIRRGFAYMKAQIRDDSFIPVGGQTYDDFPHPEISVYTGTVYLAALRAGVVLGDALGDTQMSHEAETQFKQTQAGLIHALWNGRFFAYGTDIGGAHRRDDRLFSGQLAGQFLSRYAGWGDVLPHDQAKSAIYEQLHTSVLGTPDFYAPKVWDLEMQRGVDMPGSRSWPFYLESYTAMTAIQLGYVADGLGMMRHIQLVHLRNGWTWSQNLWNPAELTYVAAPVTWFAPEVLSNASLDLSHHGLTLGPVLLPGQTHTVVPLFFPRFWASLEYSPAESKVLLHITRTFDDRPIVLKELIIEPMGTPFGKATTVQIPPFAVTAGRTLDLSTFVKDFEKAEIQERVLEP</sequence>
<dbReference type="GO" id="GO:0008422">
    <property type="term" value="F:beta-glucosidase activity"/>
    <property type="evidence" value="ECO:0007669"/>
    <property type="project" value="TreeGrafter"/>
</dbReference>
<evidence type="ECO:0008006" key="6">
    <source>
        <dbReference type="Google" id="ProtNLM"/>
    </source>
</evidence>
<reference evidence="4 5" key="1">
    <citation type="journal article" date="2012" name="Stand. Genomic Sci.">
        <title>Complete genome sequence of Terriglobus saanensis type strain SP1PR4(T), an Acidobacteria from tundra soil.</title>
        <authorList>
            <person name="Rawat S.R."/>
            <person name="Mannisto M.K."/>
            <person name="Starovoytov V."/>
            <person name="Goodwin L."/>
            <person name="Nolan M."/>
            <person name="Hauser L."/>
            <person name="Land M."/>
            <person name="Davenport K.W."/>
            <person name="Woyke T."/>
            <person name="Haggblom M.M."/>
        </authorList>
    </citation>
    <scope>NUCLEOTIDE SEQUENCE</scope>
    <source>
        <strain evidence="5">ATCC BAA-1853 / DSM 23119 / SP1PR4</strain>
    </source>
</reference>
<dbReference type="Pfam" id="PF12215">
    <property type="entry name" value="Glyco_hydr_116N"/>
    <property type="match status" value="1"/>
</dbReference>
<gene>
    <name evidence="4" type="ordered locus">AciPR4_4219</name>
</gene>
<evidence type="ECO:0000259" key="3">
    <source>
        <dbReference type="Pfam" id="PF12215"/>
    </source>
</evidence>
<dbReference type="InterPro" id="IPR024462">
    <property type="entry name" value="GH116_N"/>
</dbReference>
<dbReference type="OrthoDB" id="1007311at2"/>
<dbReference type="Pfam" id="PF04685">
    <property type="entry name" value="DUF608"/>
    <property type="match status" value="1"/>
</dbReference>
<dbReference type="STRING" id="401053.AciPR4_4219"/>
<keyword evidence="5" id="KW-1185">Reference proteome</keyword>
<proteinExistence type="predicted"/>
<dbReference type="PANTHER" id="PTHR12654">
    <property type="entry name" value="BILE ACID BETA-GLUCOSIDASE-RELATED"/>
    <property type="match status" value="1"/>
</dbReference>
<dbReference type="InterPro" id="IPR008928">
    <property type="entry name" value="6-hairpin_glycosidase_sf"/>
</dbReference>
<dbReference type="AlphaFoldDB" id="E8V673"/>
<dbReference type="InterPro" id="IPR052566">
    <property type="entry name" value="Non-lysos_glucosylceramidase"/>
</dbReference>
<accession>E8V673</accession>
<dbReference type="PANTHER" id="PTHR12654:SF0">
    <property type="entry name" value="NON-LYSOSOMAL GLUCOSYLCERAMIDASE"/>
    <property type="match status" value="1"/>
</dbReference>
<feature type="signal peptide" evidence="1">
    <location>
        <begin position="1"/>
        <end position="28"/>
    </location>
</feature>
<evidence type="ECO:0000256" key="1">
    <source>
        <dbReference type="SAM" id="SignalP"/>
    </source>
</evidence>
<dbReference type="Proteomes" id="UP000006844">
    <property type="component" value="Chromosome"/>
</dbReference>
<dbReference type="SUPFAM" id="SSF48208">
    <property type="entry name" value="Six-hairpin glycosidases"/>
    <property type="match status" value="1"/>
</dbReference>
<keyword evidence="1" id="KW-0732">Signal</keyword>
<dbReference type="Gene3D" id="1.50.10.10">
    <property type="match status" value="1"/>
</dbReference>
<protein>
    <recommendedName>
        <fullName evidence="6">Glycosyl-hydrolase family 116 catalytic region domain-containing protein</fullName>
    </recommendedName>
</protein>